<dbReference type="InterPro" id="IPR036249">
    <property type="entry name" value="Thioredoxin-like_sf"/>
</dbReference>
<comment type="cofactor">
    <cofactor evidence="8">
        <name>[2Fe-2S] cluster</name>
        <dbReference type="ChEBI" id="CHEBI:190135"/>
    </cofactor>
</comment>
<protein>
    <submittedName>
        <fullName evidence="11">NADH-quinone oxidoreductase chain 2</fullName>
        <ecNumber evidence="11">1.6.5.11</ecNumber>
    </submittedName>
</protein>
<dbReference type="GO" id="GO:0046872">
    <property type="term" value="F:metal ion binding"/>
    <property type="evidence" value="ECO:0007669"/>
    <property type="project" value="UniProtKB-KW"/>
</dbReference>
<dbReference type="InterPro" id="IPR041921">
    <property type="entry name" value="NuoE_N"/>
</dbReference>
<evidence type="ECO:0000256" key="8">
    <source>
        <dbReference type="ARBA" id="ARBA00034078"/>
    </source>
</evidence>
<keyword evidence="12" id="KW-1185">Reference proteome</keyword>
<dbReference type="CDD" id="cd03064">
    <property type="entry name" value="TRX_Fd_NuoE"/>
    <property type="match status" value="1"/>
</dbReference>
<dbReference type="NCBIfam" id="NF005724">
    <property type="entry name" value="PRK07539.1-4"/>
    <property type="match status" value="1"/>
</dbReference>
<dbReference type="NCBIfam" id="TIGR01958">
    <property type="entry name" value="nuoE_fam"/>
    <property type="match status" value="1"/>
</dbReference>
<dbReference type="GO" id="GO:1902494">
    <property type="term" value="C:catalytic complex"/>
    <property type="evidence" value="ECO:0007669"/>
    <property type="project" value="UniProtKB-ARBA"/>
</dbReference>
<keyword evidence="7" id="KW-0520">NAD</keyword>
<evidence type="ECO:0000256" key="5">
    <source>
        <dbReference type="ARBA" id="ARBA00023004"/>
    </source>
</evidence>
<dbReference type="GO" id="GO:0098662">
    <property type="term" value="P:inorganic cation transmembrane transport"/>
    <property type="evidence" value="ECO:0007669"/>
    <property type="project" value="UniProtKB-ARBA"/>
</dbReference>
<evidence type="ECO:0000313" key="11">
    <source>
        <dbReference type="EMBL" id="SPJ22898.1"/>
    </source>
</evidence>
<dbReference type="GO" id="GO:0008324">
    <property type="term" value="F:monoatomic cation transmembrane transporter activity"/>
    <property type="evidence" value="ECO:0007669"/>
    <property type="project" value="UniProtKB-ARBA"/>
</dbReference>
<evidence type="ECO:0000256" key="7">
    <source>
        <dbReference type="ARBA" id="ARBA00023027"/>
    </source>
</evidence>
<evidence type="ECO:0000256" key="3">
    <source>
        <dbReference type="ARBA" id="ARBA00022723"/>
    </source>
</evidence>
<dbReference type="AlphaFoldDB" id="A0A2R8BRX9"/>
<dbReference type="EMBL" id="ONZF01000001">
    <property type="protein sequence ID" value="SPJ22898.1"/>
    <property type="molecule type" value="Genomic_DNA"/>
</dbReference>
<organism evidence="11 12">
    <name type="scientific">Palleronia abyssalis</name>
    <dbReference type="NCBI Taxonomy" id="1501240"/>
    <lineage>
        <taxon>Bacteria</taxon>
        <taxon>Pseudomonadati</taxon>
        <taxon>Pseudomonadota</taxon>
        <taxon>Alphaproteobacteria</taxon>
        <taxon>Rhodobacterales</taxon>
        <taxon>Roseobacteraceae</taxon>
        <taxon>Palleronia</taxon>
    </lineage>
</organism>
<feature type="compositionally biased region" description="Basic and acidic residues" evidence="10">
    <location>
        <begin position="270"/>
        <end position="291"/>
    </location>
</feature>
<dbReference type="PROSITE" id="PS01099">
    <property type="entry name" value="COMPLEX1_24K"/>
    <property type="match status" value="1"/>
</dbReference>
<feature type="compositionally biased region" description="Acidic residues" evidence="10">
    <location>
        <begin position="343"/>
        <end position="359"/>
    </location>
</feature>
<keyword evidence="4" id="KW-1278">Translocase</keyword>
<evidence type="ECO:0000256" key="4">
    <source>
        <dbReference type="ARBA" id="ARBA00022967"/>
    </source>
</evidence>
<dbReference type="InterPro" id="IPR042128">
    <property type="entry name" value="NuoE_dom"/>
</dbReference>
<dbReference type="InterPro" id="IPR002023">
    <property type="entry name" value="NuoE-like"/>
</dbReference>
<feature type="region of interest" description="Disordered" evidence="10">
    <location>
        <begin position="231"/>
        <end position="364"/>
    </location>
</feature>
<dbReference type="FunFam" id="1.10.10.1590:FF:000001">
    <property type="entry name" value="NADH-quinone oxidoreductase subunit E"/>
    <property type="match status" value="1"/>
</dbReference>
<dbReference type="PANTHER" id="PTHR10371:SF3">
    <property type="entry name" value="NADH DEHYDROGENASE [UBIQUINONE] FLAVOPROTEIN 2, MITOCHONDRIAL"/>
    <property type="match status" value="1"/>
</dbReference>
<dbReference type="Proteomes" id="UP000244912">
    <property type="component" value="Unassembled WGS sequence"/>
</dbReference>
<dbReference type="GO" id="GO:0022890">
    <property type="term" value="F:inorganic cation transmembrane transporter activity"/>
    <property type="evidence" value="ECO:0007669"/>
    <property type="project" value="UniProtKB-ARBA"/>
</dbReference>
<gene>
    <name evidence="11" type="primary">nqo2</name>
    <name evidence="11" type="ORF">PAA8504_00697</name>
</gene>
<evidence type="ECO:0000256" key="6">
    <source>
        <dbReference type="ARBA" id="ARBA00023014"/>
    </source>
</evidence>
<name>A0A2R8BRX9_9RHOB</name>
<sequence length="445" mass="47517">MLRRLHTEQPESFAFTEANQKWAEAQISKYPEGRQASAVIALLWRAQEQEGWLSRPAIEHVAGMLGMAYIRALEVATFYFMFQLQPVGTVAHVQVCGTTSCMICGAEDLIGVCKEKIAKKPHQISSDGKFSWEEVECLGACANAPMAQIGKDYYEDLTAESLAHLLDEMAAGKVPTPGSQTGRFASEPAGGVTSLHNDKVNASNASVSLATEIGDTLKRIDGTEVRLRAPWNPAMDSGAATPPPVNDDLLGPTANNERPTPGAQPGADKAVNDHATTKQESDADNKARPDEGEVAGVSKAGDATPEGGAYHAAGESGETVQSETRETSTHAGDAPLSRGMDTSAEDDPVNAEASDVPEGEETRPEVLETARGSGADDLKQIKGVGPKLEQTLHGMGIFHFDQIAGWSARELAWIDRNLEGFKGRVIRDNWVGQAKVLSREGQTDG</sequence>
<comment type="catalytic activity">
    <reaction evidence="9">
        <text>a quinone + NADH + 5 H(+)(in) = a quinol + NAD(+) + 4 H(+)(out)</text>
        <dbReference type="Rhea" id="RHEA:57888"/>
        <dbReference type="ChEBI" id="CHEBI:15378"/>
        <dbReference type="ChEBI" id="CHEBI:24646"/>
        <dbReference type="ChEBI" id="CHEBI:57540"/>
        <dbReference type="ChEBI" id="CHEBI:57945"/>
        <dbReference type="ChEBI" id="CHEBI:132124"/>
    </reaction>
</comment>
<dbReference type="GO" id="GO:0022804">
    <property type="term" value="F:active transmembrane transporter activity"/>
    <property type="evidence" value="ECO:0007669"/>
    <property type="project" value="UniProtKB-ARBA"/>
</dbReference>
<dbReference type="GO" id="GO:0098796">
    <property type="term" value="C:membrane protein complex"/>
    <property type="evidence" value="ECO:0007669"/>
    <property type="project" value="UniProtKB-ARBA"/>
</dbReference>
<comment type="similarity">
    <text evidence="1">Belongs to the complex I 24 kDa subunit family.</text>
</comment>
<evidence type="ECO:0000256" key="1">
    <source>
        <dbReference type="ARBA" id="ARBA00010643"/>
    </source>
</evidence>
<dbReference type="Pfam" id="PF01257">
    <property type="entry name" value="2Fe-2S_thioredx"/>
    <property type="match status" value="1"/>
</dbReference>
<dbReference type="RefSeq" id="WP_108892732.1">
    <property type="nucleotide sequence ID" value="NZ_ONZF01000001.1"/>
</dbReference>
<dbReference type="SUPFAM" id="SSF52833">
    <property type="entry name" value="Thioredoxin-like"/>
    <property type="match status" value="1"/>
</dbReference>
<dbReference type="GO" id="GO:0051537">
    <property type="term" value="F:2 iron, 2 sulfur cluster binding"/>
    <property type="evidence" value="ECO:0007669"/>
    <property type="project" value="UniProtKB-KW"/>
</dbReference>
<accession>A0A2R8BRX9</accession>
<reference evidence="11 12" key="1">
    <citation type="submission" date="2018-03" db="EMBL/GenBank/DDBJ databases">
        <authorList>
            <person name="Keele B.F."/>
        </authorList>
    </citation>
    <scope>NUCLEOTIDE SEQUENCE [LARGE SCALE GENOMIC DNA]</scope>
    <source>
        <strain evidence="11 12">CECT 8504</strain>
    </source>
</reference>
<evidence type="ECO:0000256" key="2">
    <source>
        <dbReference type="ARBA" id="ARBA00022714"/>
    </source>
</evidence>
<dbReference type="OrthoDB" id="9807941at2"/>
<keyword evidence="2" id="KW-0001">2Fe-2S</keyword>
<dbReference type="Gene3D" id="1.10.10.1590">
    <property type="entry name" value="NADH-quinone oxidoreductase subunit E"/>
    <property type="match status" value="1"/>
</dbReference>
<dbReference type="Gene3D" id="3.40.30.10">
    <property type="entry name" value="Glutaredoxin"/>
    <property type="match status" value="1"/>
</dbReference>
<evidence type="ECO:0000256" key="9">
    <source>
        <dbReference type="ARBA" id="ARBA00047712"/>
    </source>
</evidence>
<keyword evidence="5" id="KW-0408">Iron</keyword>
<proteinExistence type="inferred from homology"/>
<dbReference type="GO" id="GO:0031967">
    <property type="term" value="C:organelle envelope"/>
    <property type="evidence" value="ECO:0007669"/>
    <property type="project" value="UniProtKB-ARBA"/>
</dbReference>
<dbReference type="EC" id="1.6.5.11" evidence="11"/>
<evidence type="ECO:0000313" key="12">
    <source>
        <dbReference type="Proteomes" id="UP000244912"/>
    </source>
</evidence>
<keyword evidence="6" id="KW-0411">Iron-sulfur</keyword>
<dbReference type="Gene3D" id="1.10.150.20">
    <property type="entry name" value="5' to 3' exonuclease, C-terminal subdomain"/>
    <property type="match status" value="1"/>
</dbReference>
<keyword evidence="3" id="KW-0479">Metal-binding</keyword>
<dbReference type="PANTHER" id="PTHR10371">
    <property type="entry name" value="NADH DEHYDROGENASE UBIQUINONE FLAVOPROTEIN 2, MITOCHONDRIAL"/>
    <property type="match status" value="1"/>
</dbReference>
<evidence type="ECO:0000256" key="10">
    <source>
        <dbReference type="SAM" id="MobiDB-lite"/>
    </source>
</evidence>
<dbReference type="NCBIfam" id="NF009040">
    <property type="entry name" value="PRK12373.1"/>
    <property type="match status" value="1"/>
</dbReference>
<dbReference type="GO" id="GO:0003954">
    <property type="term" value="F:NADH dehydrogenase activity"/>
    <property type="evidence" value="ECO:0007669"/>
    <property type="project" value="TreeGrafter"/>
</dbReference>
<dbReference type="GO" id="GO:0031090">
    <property type="term" value="C:organelle membrane"/>
    <property type="evidence" value="ECO:0007669"/>
    <property type="project" value="UniProtKB-ARBA"/>
</dbReference>
<dbReference type="FunFam" id="3.40.30.10:FF:000022">
    <property type="entry name" value="NADH dehydrogenase flavoprotein 2, mitochondrial"/>
    <property type="match status" value="1"/>
</dbReference>
<keyword evidence="11" id="KW-0560">Oxidoreductase</keyword>